<dbReference type="PANTHER" id="PTHR31398:SF0">
    <property type="entry name" value="MEIOTIC NUCLEAR DIVISION PROTEIN 1 HOMOLOG"/>
    <property type="match status" value="1"/>
</dbReference>
<dbReference type="GO" id="GO:0007131">
    <property type="term" value="P:reciprocal meiotic recombination"/>
    <property type="evidence" value="ECO:0007669"/>
    <property type="project" value="TreeGrafter"/>
</dbReference>
<dbReference type="RefSeq" id="XP_012655956.1">
    <property type="nucleotide sequence ID" value="XM_012800502.1"/>
</dbReference>
<gene>
    <name evidence="3" type="ORF">TTHERM_001002849</name>
</gene>
<feature type="compositionally biased region" description="Basic and acidic residues" evidence="1">
    <location>
        <begin position="435"/>
        <end position="446"/>
    </location>
</feature>
<keyword evidence="4" id="KW-1185">Reference proteome</keyword>
<accession>W7XCK6</accession>
<evidence type="ECO:0000313" key="4">
    <source>
        <dbReference type="Proteomes" id="UP000009168"/>
    </source>
</evidence>
<name>W7XCK6_TETTS</name>
<protein>
    <submittedName>
        <fullName evidence="3">ATPase, histidine kinase-, DNA gyrase B</fullName>
    </submittedName>
</protein>
<feature type="compositionally biased region" description="Polar residues" evidence="1">
    <location>
        <begin position="792"/>
        <end position="804"/>
    </location>
</feature>
<dbReference type="GO" id="GO:0016301">
    <property type="term" value="F:kinase activity"/>
    <property type="evidence" value="ECO:0007669"/>
    <property type="project" value="UniProtKB-KW"/>
</dbReference>
<feature type="compositionally biased region" description="Low complexity" evidence="1">
    <location>
        <begin position="812"/>
        <end position="823"/>
    </location>
</feature>
<dbReference type="EMBL" id="GG662361">
    <property type="protein sequence ID" value="EWS71511.1"/>
    <property type="molecule type" value="Genomic_DNA"/>
</dbReference>
<evidence type="ECO:0000313" key="3">
    <source>
        <dbReference type="EMBL" id="EWS71511.1"/>
    </source>
</evidence>
<keyword evidence="3" id="KW-0418">Kinase</keyword>
<sequence>MGKKAEIKKQVASIDMFGQNVQLLYQKRPQHLTFFGGLITLANGILLIFVGYSYGAELFLKQNPVTNFSEESIRQPEQYNLTLKTFNMAFGMQNPNTFDQFIDESIYTITVLRTQMTKVYNDTTGLYDQVWSSTDLGPYPCQLSNFQVEGSLSYFQELSGIDQMYCFDQNNDMAGIAGDFEADFYQAVEFFIYQCYNRTEEEAADLIKQGKKVVVCKSQEEIDNLLINGYFAAYYTDKVINPKLRDQPFTTFPRDIFWPTSNKLVKELTMYWRNVYIESDLGIVNQDIQVIRDVTFSYSTEQLTYGQSNQFVHLVFRFEKAKQSRYFRSYIKIQDVLAQVSGVMNLFLIISSFMCKRIAKLDLSQSLVNEVFSFQSAEEEAQENNIHQAKQQKEEKTSKLVRKFTNQLVKSSKFSQNSPKSVASKEQNNFSEQVHQLDEQQKENQDAKNPGLKRQHSEILSSYIKNYKKEIQTTPNQKEEKQYESLISKLFKASHQVIHLYYYEYILYYIFPCFRTISRKKKQIQYSQELLNKHLDVMYLINKLQEIDKLKMLLLSEEQIKLFNYLPKPTIREAELFQKSSNKNQVGIEKTDNNQNQGDNQIGKTSRFLQIEKFNLLYMDERSEIQKAADAYSAFETLKKFQNRSEIDTKLLMMLDPKILDYFLDEKDINQFHKTLNTQLQESKIQKQSSNISQLGNQQMRSRQYSQFALNKEDNEQLYANQQDYSNFDIQNAPSSYRMNHEYMQEDGFFEDQSNINLVTQQFQKNHKNQSQILNKSLNKQKTIDQLYDYTGKSNNNLQEQSHFSNKKQDNKQNNNNFDENQNSIDIQSDSKSPEEN</sequence>
<keyword evidence="2" id="KW-1133">Transmembrane helix</keyword>
<dbReference type="Proteomes" id="UP000009168">
    <property type="component" value="Unassembled WGS sequence"/>
</dbReference>
<keyword evidence="2" id="KW-0812">Transmembrane</keyword>
<dbReference type="AlphaFoldDB" id="W7XCK6"/>
<dbReference type="OrthoDB" id="288694at2759"/>
<feature type="region of interest" description="Disordered" evidence="1">
    <location>
        <begin position="411"/>
        <end position="455"/>
    </location>
</feature>
<organism evidence="3 4">
    <name type="scientific">Tetrahymena thermophila (strain SB210)</name>
    <dbReference type="NCBI Taxonomy" id="312017"/>
    <lineage>
        <taxon>Eukaryota</taxon>
        <taxon>Sar</taxon>
        <taxon>Alveolata</taxon>
        <taxon>Ciliophora</taxon>
        <taxon>Intramacronucleata</taxon>
        <taxon>Oligohymenophorea</taxon>
        <taxon>Hymenostomatida</taxon>
        <taxon>Tetrahymenina</taxon>
        <taxon>Tetrahymenidae</taxon>
        <taxon>Tetrahymena</taxon>
    </lineage>
</organism>
<feature type="compositionally biased region" description="Polar residues" evidence="1">
    <location>
        <begin position="411"/>
        <end position="434"/>
    </location>
</feature>
<proteinExistence type="predicted"/>
<evidence type="ECO:0000256" key="2">
    <source>
        <dbReference type="SAM" id="Phobius"/>
    </source>
</evidence>
<feature type="transmembrane region" description="Helical" evidence="2">
    <location>
        <begin position="32"/>
        <end position="54"/>
    </location>
</feature>
<dbReference type="GO" id="GO:0005634">
    <property type="term" value="C:nucleus"/>
    <property type="evidence" value="ECO:0007669"/>
    <property type="project" value="TreeGrafter"/>
</dbReference>
<dbReference type="PANTHER" id="PTHR31398">
    <property type="entry name" value="MEIOTIC NUCLEAR DIVISION PROTEIN 1 HOMOLOG"/>
    <property type="match status" value="1"/>
</dbReference>
<dbReference type="GeneID" id="24441365"/>
<feature type="region of interest" description="Disordered" evidence="1">
    <location>
        <begin position="792"/>
        <end position="837"/>
    </location>
</feature>
<reference evidence="4" key="1">
    <citation type="journal article" date="2006" name="PLoS Biol.">
        <title>Macronuclear genome sequence of the ciliate Tetrahymena thermophila, a model eukaryote.</title>
        <authorList>
            <person name="Eisen J.A."/>
            <person name="Coyne R.S."/>
            <person name="Wu M."/>
            <person name="Wu D."/>
            <person name="Thiagarajan M."/>
            <person name="Wortman J.R."/>
            <person name="Badger J.H."/>
            <person name="Ren Q."/>
            <person name="Amedeo P."/>
            <person name="Jones K.M."/>
            <person name="Tallon L.J."/>
            <person name="Delcher A.L."/>
            <person name="Salzberg S.L."/>
            <person name="Silva J.C."/>
            <person name="Haas B.J."/>
            <person name="Majoros W.H."/>
            <person name="Farzad M."/>
            <person name="Carlton J.M."/>
            <person name="Smith R.K. Jr."/>
            <person name="Garg J."/>
            <person name="Pearlman R.E."/>
            <person name="Karrer K.M."/>
            <person name="Sun L."/>
            <person name="Manning G."/>
            <person name="Elde N.C."/>
            <person name="Turkewitz A.P."/>
            <person name="Asai D.J."/>
            <person name="Wilkes D.E."/>
            <person name="Wang Y."/>
            <person name="Cai H."/>
            <person name="Collins K."/>
            <person name="Stewart B.A."/>
            <person name="Lee S.R."/>
            <person name="Wilamowska K."/>
            <person name="Weinberg Z."/>
            <person name="Ruzzo W.L."/>
            <person name="Wloga D."/>
            <person name="Gaertig J."/>
            <person name="Frankel J."/>
            <person name="Tsao C.-C."/>
            <person name="Gorovsky M.A."/>
            <person name="Keeling P.J."/>
            <person name="Waller R.F."/>
            <person name="Patron N.J."/>
            <person name="Cherry J.M."/>
            <person name="Stover N.A."/>
            <person name="Krieger C.J."/>
            <person name="del Toro C."/>
            <person name="Ryder H.F."/>
            <person name="Williamson S.C."/>
            <person name="Barbeau R.A."/>
            <person name="Hamilton E.P."/>
            <person name="Orias E."/>
        </authorList>
    </citation>
    <scope>NUCLEOTIDE SEQUENCE [LARGE SCALE GENOMIC DNA]</scope>
    <source>
        <strain evidence="4">SB210</strain>
    </source>
</reference>
<dbReference type="KEGG" id="tet:TTHERM_001002849"/>
<evidence type="ECO:0000256" key="1">
    <source>
        <dbReference type="SAM" id="MobiDB-lite"/>
    </source>
</evidence>
<keyword evidence="3" id="KW-0808">Transferase</keyword>
<keyword evidence="2" id="KW-0472">Membrane</keyword>
<dbReference type="InParanoid" id="W7XCK6"/>